<keyword evidence="4" id="KW-1185">Reference proteome</keyword>
<protein>
    <submittedName>
        <fullName evidence="3">Uncharacterized protein</fullName>
    </submittedName>
</protein>
<evidence type="ECO:0000256" key="1">
    <source>
        <dbReference type="SAM" id="MobiDB-lite"/>
    </source>
</evidence>
<dbReference type="OrthoDB" id="7863585at2"/>
<feature type="region of interest" description="Disordered" evidence="1">
    <location>
        <begin position="97"/>
        <end position="116"/>
    </location>
</feature>
<keyword evidence="2" id="KW-0732">Signal</keyword>
<sequence length="116" mass="11902">MNVFLRSLTACVMALMLALTSQTLAVAQGQAAAVGELEICHGFGVVSIPVDAEGNPTGPPIVCPDFAAALALEGQDGPSLAALNPVWNTADFVPGTYRNSGRAPRLASARDPPVWG</sequence>
<name>A0A238JG81_9RHOB</name>
<feature type="signal peptide" evidence="2">
    <location>
        <begin position="1"/>
        <end position="27"/>
    </location>
</feature>
<proteinExistence type="predicted"/>
<reference evidence="4" key="1">
    <citation type="submission" date="2017-05" db="EMBL/GenBank/DDBJ databases">
        <authorList>
            <person name="Rodrigo-Torres L."/>
            <person name="Arahal R. D."/>
            <person name="Lucena T."/>
        </authorList>
    </citation>
    <scope>NUCLEOTIDE SEQUENCE [LARGE SCALE GENOMIC DNA]</scope>
    <source>
        <strain evidence="4">CECT 8649</strain>
    </source>
</reference>
<evidence type="ECO:0000313" key="4">
    <source>
        <dbReference type="Proteomes" id="UP000225972"/>
    </source>
</evidence>
<organism evidence="3 4">
    <name type="scientific">Pelagimonas phthalicica</name>
    <dbReference type="NCBI Taxonomy" id="1037362"/>
    <lineage>
        <taxon>Bacteria</taxon>
        <taxon>Pseudomonadati</taxon>
        <taxon>Pseudomonadota</taxon>
        <taxon>Alphaproteobacteria</taxon>
        <taxon>Rhodobacterales</taxon>
        <taxon>Roseobacteraceae</taxon>
        <taxon>Pelagimonas</taxon>
    </lineage>
</organism>
<accession>A0A238JG81</accession>
<feature type="chain" id="PRO_5013371357" evidence="2">
    <location>
        <begin position="28"/>
        <end position="116"/>
    </location>
</feature>
<gene>
    <name evidence="3" type="ORF">TRP8649_03537</name>
</gene>
<evidence type="ECO:0000313" key="3">
    <source>
        <dbReference type="EMBL" id="SMX29403.1"/>
    </source>
</evidence>
<dbReference type="RefSeq" id="WP_099247385.1">
    <property type="nucleotide sequence ID" value="NZ_FXXP01000002.1"/>
</dbReference>
<dbReference type="Proteomes" id="UP000225972">
    <property type="component" value="Unassembled WGS sequence"/>
</dbReference>
<dbReference type="AlphaFoldDB" id="A0A238JG81"/>
<dbReference type="EMBL" id="FXXP01000002">
    <property type="protein sequence ID" value="SMX29403.1"/>
    <property type="molecule type" value="Genomic_DNA"/>
</dbReference>
<evidence type="ECO:0000256" key="2">
    <source>
        <dbReference type="SAM" id="SignalP"/>
    </source>
</evidence>